<keyword evidence="2" id="KW-1185">Reference proteome</keyword>
<sequence>SFKSRKNKNISDWEKLYELTKMIMDDPLDDYDNLVDFHIVLVEVIKLKSNYVQGQLPGKKAELEKLVKQAKKKLVSDAEKEWFEVYLETGQEQYSSFVNKQVE</sequence>
<name>A0A9N9I2N2_9GLOM</name>
<dbReference type="Proteomes" id="UP000789405">
    <property type="component" value="Unassembled WGS sequence"/>
</dbReference>
<proteinExistence type="predicted"/>
<evidence type="ECO:0000313" key="2">
    <source>
        <dbReference type="Proteomes" id="UP000789405"/>
    </source>
</evidence>
<reference evidence="1" key="1">
    <citation type="submission" date="2021-06" db="EMBL/GenBank/DDBJ databases">
        <authorList>
            <person name="Kallberg Y."/>
            <person name="Tangrot J."/>
            <person name="Rosling A."/>
        </authorList>
    </citation>
    <scope>NUCLEOTIDE SEQUENCE</scope>
    <source>
        <strain evidence="1">MA453B</strain>
    </source>
</reference>
<gene>
    <name evidence="1" type="ORF">DERYTH_LOCUS14035</name>
</gene>
<protein>
    <submittedName>
        <fullName evidence="1">3920_t:CDS:1</fullName>
    </submittedName>
</protein>
<dbReference type="AlphaFoldDB" id="A0A9N9I2N2"/>
<comment type="caution">
    <text evidence="1">The sequence shown here is derived from an EMBL/GenBank/DDBJ whole genome shotgun (WGS) entry which is preliminary data.</text>
</comment>
<evidence type="ECO:0000313" key="1">
    <source>
        <dbReference type="EMBL" id="CAG8717286.1"/>
    </source>
</evidence>
<accession>A0A9N9I2N2</accession>
<organism evidence="1 2">
    <name type="scientific">Dentiscutata erythropus</name>
    <dbReference type="NCBI Taxonomy" id="1348616"/>
    <lineage>
        <taxon>Eukaryota</taxon>
        <taxon>Fungi</taxon>
        <taxon>Fungi incertae sedis</taxon>
        <taxon>Mucoromycota</taxon>
        <taxon>Glomeromycotina</taxon>
        <taxon>Glomeromycetes</taxon>
        <taxon>Diversisporales</taxon>
        <taxon>Gigasporaceae</taxon>
        <taxon>Dentiscutata</taxon>
    </lineage>
</organism>
<dbReference type="EMBL" id="CAJVPY010010279">
    <property type="protein sequence ID" value="CAG8717286.1"/>
    <property type="molecule type" value="Genomic_DNA"/>
</dbReference>
<feature type="non-terminal residue" evidence="1">
    <location>
        <position position="1"/>
    </location>
</feature>